<dbReference type="Proteomes" id="UP000655225">
    <property type="component" value="Unassembled WGS sequence"/>
</dbReference>
<feature type="domain" description="PGG" evidence="9">
    <location>
        <begin position="343"/>
        <end position="433"/>
    </location>
</feature>
<dbReference type="PANTHER" id="PTHR24186:SF37">
    <property type="entry name" value="PGG DOMAIN-CONTAINING PROTEIN"/>
    <property type="match status" value="1"/>
</dbReference>
<dbReference type="InterPro" id="IPR036770">
    <property type="entry name" value="Ankyrin_rpt-contain_sf"/>
</dbReference>
<feature type="transmembrane region" description="Helical" evidence="8">
    <location>
        <begin position="406"/>
        <end position="429"/>
    </location>
</feature>
<evidence type="ECO:0000256" key="3">
    <source>
        <dbReference type="ARBA" id="ARBA00022737"/>
    </source>
</evidence>
<protein>
    <recommendedName>
        <fullName evidence="9">PGG domain-containing protein</fullName>
    </recommendedName>
</protein>
<accession>A0A834YDQ0</accession>
<dbReference type="PROSITE" id="PS50297">
    <property type="entry name" value="ANK_REP_REGION"/>
    <property type="match status" value="2"/>
</dbReference>
<dbReference type="Pfam" id="PF13962">
    <property type="entry name" value="PGG"/>
    <property type="match status" value="1"/>
</dbReference>
<dbReference type="InterPro" id="IPR026961">
    <property type="entry name" value="PGG_dom"/>
</dbReference>
<evidence type="ECO:0000256" key="2">
    <source>
        <dbReference type="ARBA" id="ARBA00022692"/>
    </source>
</evidence>
<keyword evidence="11" id="KW-1185">Reference proteome</keyword>
<keyword evidence="3" id="KW-0677">Repeat</keyword>
<evidence type="ECO:0000259" key="9">
    <source>
        <dbReference type="Pfam" id="PF13962"/>
    </source>
</evidence>
<dbReference type="SUPFAM" id="SSF48403">
    <property type="entry name" value="Ankyrin repeat"/>
    <property type="match status" value="1"/>
</dbReference>
<feature type="transmembrane region" description="Helical" evidence="8">
    <location>
        <begin position="461"/>
        <end position="479"/>
    </location>
</feature>
<evidence type="ECO:0000313" key="10">
    <source>
        <dbReference type="EMBL" id="KAF8379199.1"/>
    </source>
</evidence>
<evidence type="ECO:0000256" key="6">
    <source>
        <dbReference type="ARBA" id="ARBA00023136"/>
    </source>
</evidence>
<evidence type="ECO:0000256" key="7">
    <source>
        <dbReference type="PROSITE-ProRule" id="PRU00023"/>
    </source>
</evidence>
<comment type="subcellular location">
    <subcellularLocation>
        <location evidence="1">Membrane</location>
        <topology evidence="1">Multi-pass membrane protein</topology>
    </subcellularLocation>
</comment>
<gene>
    <name evidence="10" type="ORF">HHK36_028628</name>
</gene>
<dbReference type="OMA" id="LELWEDK"/>
<dbReference type="AlphaFoldDB" id="A0A834YDQ0"/>
<dbReference type="InterPro" id="IPR002110">
    <property type="entry name" value="Ankyrin_rpt"/>
</dbReference>
<keyword evidence="6 8" id="KW-0472">Membrane</keyword>
<dbReference type="GO" id="GO:0005886">
    <property type="term" value="C:plasma membrane"/>
    <property type="evidence" value="ECO:0007669"/>
    <property type="project" value="TreeGrafter"/>
</dbReference>
<proteinExistence type="predicted"/>
<reference evidence="10 11" key="1">
    <citation type="submission" date="2020-04" db="EMBL/GenBank/DDBJ databases">
        <title>Plant Genome Project.</title>
        <authorList>
            <person name="Zhang R.-G."/>
        </authorList>
    </citation>
    <scope>NUCLEOTIDE SEQUENCE [LARGE SCALE GENOMIC DNA]</scope>
    <source>
        <strain evidence="10">YNK0</strain>
        <tissue evidence="10">Leaf</tissue>
    </source>
</reference>
<name>A0A834YDQ0_TETSI</name>
<comment type="caution">
    <text evidence="10">The sequence shown here is derived from an EMBL/GenBank/DDBJ whole genome shotgun (WGS) entry which is preliminary data.</text>
</comment>
<keyword evidence="4 8" id="KW-1133">Transmembrane helix</keyword>
<feature type="repeat" description="ANK" evidence="7">
    <location>
        <begin position="70"/>
        <end position="102"/>
    </location>
</feature>
<dbReference type="PROSITE" id="PS50088">
    <property type="entry name" value="ANK_REPEAT"/>
    <property type="match status" value="2"/>
</dbReference>
<dbReference type="PANTHER" id="PTHR24186">
    <property type="entry name" value="PROTEIN PHOSPHATASE 1 REGULATORY SUBUNIT"/>
    <property type="match status" value="1"/>
</dbReference>
<keyword evidence="2 8" id="KW-0812">Transmembrane</keyword>
<dbReference type="Pfam" id="PF00023">
    <property type="entry name" value="Ank"/>
    <property type="match status" value="1"/>
</dbReference>
<dbReference type="OrthoDB" id="674805at2759"/>
<organism evidence="10 11">
    <name type="scientific">Tetracentron sinense</name>
    <name type="common">Spur-leaf</name>
    <dbReference type="NCBI Taxonomy" id="13715"/>
    <lineage>
        <taxon>Eukaryota</taxon>
        <taxon>Viridiplantae</taxon>
        <taxon>Streptophyta</taxon>
        <taxon>Embryophyta</taxon>
        <taxon>Tracheophyta</taxon>
        <taxon>Spermatophyta</taxon>
        <taxon>Magnoliopsida</taxon>
        <taxon>Trochodendrales</taxon>
        <taxon>Trochodendraceae</taxon>
        <taxon>Tetracentron</taxon>
    </lineage>
</organism>
<dbReference type="Gene3D" id="1.25.40.20">
    <property type="entry name" value="Ankyrin repeat-containing domain"/>
    <property type="match status" value="1"/>
</dbReference>
<dbReference type="Pfam" id="PF12796">
    <property type="entry name" value="Ank_2"/>
    <property type="match status" value="1"/>
</dbReference>
<evidence type="ECO:0000256" key="5">
    <source>
        <dbReference type="ARBA" id="ARBA00023043"/>
    </source>
</evidence>
<evidence type="ECO:0000256" key="8">
    <source>
        <dbReference type="SAM" id="Phobius"/>
    </source>
</evidence>
<evidence type="ECO:0000313" key="11">
    <source>
        <dbReference type="Proteomes" id="UP000655225"/>
    </source>
</evidence>
<dbReference type="SMART" id="SM00248">
    <property type="entry name" value="ANK"/>
    <property type="match status" value="4"/>
</dbReference>
<keyword evidence="5 7" id="KW-0040">ANK repeat</keyword>
<evidence type="ECO:0000256" key="4">
    <source>
        <dbReference type="ARBA" id="ARBA00022989"/>
    </source>
</evidence>
<dbReference type="EMBL" id="JABCRI010000022">
    <property type="protein sequence ID" value="KAF8379199.1"/>
    <property type="molecule type" value="Genomic_DNA"/>
</dbReference>
<feature type="repeat" description="ANK" evidence="7">
    <location>
        <begin position="138"/>
        <end position="160"/>
    </location>
</feature>
<feature type="transmembrane region" description="Helical" evidence="8">
    <location>
        <begin position="436"/>
        <end position="455"/>
    </location>
</feature>
<evidence type="ECO:0000256" key="1">
    <source>
        <dbReference type="ARBA" id="ARBA00004141"/>
    </source>
</evidence>
<sequence length="623" mass="69821">MDQGLIDIAEAGNIDALYALLHQNPYVLEKVDHVPFVSTPLHVAVSAGQTRFTKEIISLKPFFARKLNQDGNSPIHLASTKGHLEIVRELLKIGDDLCLLKGREKRIPLHSAAIAGRILVLGELLKACPESLGELTVRGETALHLSVKNNQFEAFKLLLEWHKNLHEWEVDASALQLVQKSIKPESLKVLMERLKQINKEEFKRTIYSLVLKNHEWEAFRVLRGKIKQIKKEDVVNWKDDEGNTVLHLAELLFSDSARGMVVDMNVNAMNLNNQTALDVLLQLPDEEEKREIEDILRGAGVVHTHVLPNLPMWTIPRRAPWSISRSWATYLELWEDKDSPNYVRNAMLVVAVLIATETFQTGLNPPGGYWQDDYYPNLNNTNITTASQYSHTAGTPIASTQWPFRFTLLAMFNFVGFLLSMIMILLLTCGFPLRRLLLTAQFLMISTFSSSLWITTPSVQPILSILSLILVGVITYNLVAKNIGEILNRHTGSEDGDGTGQLQGSIQSMEGTTILIYLLQHSARLISSELLFSDNARGMVVDVNAMNLNNQTALDVLLQLPGEAEKREIKDILRRAGVVSVNDVILLRHPLLLLVIPMSFQISPCGQYRGGRLHVFHGVGALT</sequence>